<name>A0A7R6R2L8_9RHOO</name>
<evidence type="ECO:0008006" key="3">
    <source>
        <dbReference type="Google" id="ProtNLM"/>
    </source>
</evidence>
<evidence type="ECO:0000313" key="2">
    <source>
        <dbReference type="Proteomes" id="UP000463961"/>
    </source>
</evidence>
<dbReference type="CDD" id="cd02440">
    <property type="entry name" value="AdoMet_MTases"/>
    <property type="match status" value="1"/>
</dbReference>
<proteinExistence type="predicted"/>
<dbReference type="Pfam" id="PF13489">
    <property type="entry name" value="Methyltransf_23"/>
    <property type="match status" value="1"/>
</dbReference>
<gene>
    <name evidence="1" type="ORF">ICHIAU1_19430</name>
</gene>
<accession>A0A7R6R2L8</accession>
<dbReference type="Gene3D" id="3.40.50.150">
    <property type="entry name" value="Vaccinia Virus protein VP39"/>
    <property type="match status" value="1"/>
</dbReference>
<sequence length="280" mass="30859">MSLALSSQKTKLEIDQLINSVSWYHSVELLPGIVAPGSLPKNGRYDVESLLQFVENNTNDLSAKKILEVGTWDGPLAFKLKSKGYDVVASDIQNPDKTGFNVTSQITGLDVPYVRCSVYDLQRHFDAEFDVVIFFGVFYHLKYPILAFERIAKILKPGGRILFMGSGVSHHFESLEGLPLASEQANLFRQTLDAMDAAGVPLCLSYPGNYLNGDNWFMPNRNALAGWIKSSGFTVGAIQGTPNDWGVLSLRGWAEKTSDRTIHEHGLVGETGGFLSEVEI</sequence>
<keyword evidence="2" id="KW-1185">Reference proteome</keyword>
<dbReference type="InterPro" id="IPR029063">
    <property type="entry name" value="SAM-dependent_MTases_sf"/>
</dbReference>
<dbReference type="OrthoDB" id="9791837at2"/>
<evidence type="ECO:0000313" key="1">
    <source>
        <dbReference type="EMBL" id="BBU69660.1"/>
    </source>
</evidence>
<dbReference type="Proteomes" id="UP000463961">
    <property type="component" value="Chromosome"/>
</dbReference>
<dbReference type="EMBL" id="AP022345">
    <property type="protein sequence ID" value="BBU69660.1"/>
    <property type="molecule type" value="Genomic_DNA"/>
</dbReference>
<dbReference type="AlphaFoldDB" id="A0A7R6R2L8"/>
<dbReference type="SUPFAM" id="SSF53335">
    <property type="entry name" value="S-adenosyl-L-methionine-dependent methyltransferases"/>
    <property type="match status" value="1"/>
</dbReference>
<organism evidence="1 2">
    <name type="scientific">Fluviibacter phosphoraccumulans</name>
    <dbReference type="NCBI Taxonomy" id="1751046"/>
    <lineage>
        <taxon>Bacteria</taxon>
        <taxon>Pseudomonadati</taxon>
        <taxon>Pseudomonadota</taxon>
        <taxon>Betaproteobacteria</taxon>
        <taxon>Rhodocyclales</taxon>
        <taxon>Fluviibacteraceae</taxon>
        <taxon>Fluviibacter</taxon>
    </lineage>
</organism>
<protein>
    <recommendedName>
        <fullName evidence="3">Methyltransferase type 11 domain-containing protein</fullName>
    </recommendedName>
</protein>
<reference evidence="2" key="1">
    <citation type="submission" date="2020-01" db="EMBL/GenBank/DDBJ databases">
        <title>Phosphoaccumulans saitamaens gen. nov., sp. nov., a polyphosphate accumulating bacterium isolated from surface river water.</title>
        <authorList>
            <person name="Watanabe K."/>
            <person name="Suda W."/>
        </authorList>
    </citation>
    <scope>NUCLEOTIDE SEQUENCE [LARGE SCALE GENOMIC DNA]</scope>
    <source>
        <strain evidence="2">ICHIAU1</strain>
    </source>
</reference>
<dbReference type="RefSeq" id="WP_162071337.1">
    <property type="nucleotide sequence ID" value="NZ_AP022345.1"/>
</dbReference>